<dbReference type="EMBL" id="AP018042">
    <property type="protein sequence ID" value="BAX78648.1"/>
    <property type="molecule type" value="Genomic_DNA"/>
</dbReference>
<dbReference type="KEGG" id="mbas:ALGA_0253"/>
<keyword evidence="2" id="KW-1185">Reference proteome</keyword>
<dbReference type="Proteomes" id="UP000218267">
    <property type="component" value="Chromosome"/>
</dbReference>
<protein>
    <submittedName>
        <fullName evidence="1">Uncharacterized protein</fullName>
    </submittedName>
</protein>
<evidence type="ECO:0000313" key="2">
    <source>
        <dbReference type="Proteomes" id="UP000218267"/>
    </source>
</evidence>
<reference evidence="1 2" key="1">
    <citation type="journal article" date="2018" name="Mar. Genomics">
        <title>Complete genome sequence of Marinifilaceae bacterium strain SPP2, isolated from the Antarctic marine sediment.</title>
        <authorList>
            <person name="Watanabe M."/>
            <person name="Kojima H."/>
            <person name="Fukui M."/>
        </authorList>
    </citation>
    <scope>NUCLEOTIDE SEQUENCE [LARGE SCALE GENOMIC DNA]</scope>
    <source>
        <strain evidence="1 2">SPP2</strain>
    </source>
</reference>
<evidence type="ECO:0000313" key="1">
    <source>
        <dbReference type="EMBL" id="BAX78648.1"/>
    </source>
</evidence>
<organism evidence="1 2">
    <name type="scientific">Labilibaculum antarcticum</name>
    <dbReference type="NCBI Taxonomy" id="1717717"/>
    <lineage>
        <taxon>Bacteria</taxon>
        <taxon>Pseudomonadati</taxon>
        <taxon>Bacteroidota</taxon>
        <taxon>Bacteroidia</taxon>
        <taxon>Marinilabiliales</taxon>
        <taxon>Marinifilaceae</taxon>
        <taxon>Labilibaculum</taxon>
    </lineage>
</organism>
<sequence length="101" mass="11921">MDFRLWTFDFRLSTFDFRLLDFVFPGANEDRIPNIHFSVRRSRISSFNPRVAFASLPYPGLLSLSPSGSENMRFSIIDRTFGLWTFDFWTIRLFKPLPCNS</sequence>
<proteinExistence type="predicted"/>
<reference evidence="2" key="2">
    <citation type="journal article" date="2020" name="Antonie Van Leeuwenhoek">
        <title>Labilibaculum antarcticum sp. nov., a novel facultative anaerobic, psychrotorelant bacterium isolated from marine sediment of Antarctica.</title>
        <authorList>
            <person name="Watanabe M."/>
            <person name="Kojima H."/>
            <person name="Fukui M."/>
        </authorList>
    </citation>
    <scope>NUCLEOTIDE SEQUENCE [LARGE SCALE GENOMIC DNA]</scope>
    <source>
        <strain evidence="2">SPP2</strain>
    </source>
</reference>
<dbReference type="AlphaFoldDB" id="A0A1Y1CE66"/>
<name>A0A1Y1CE66_9BACT</name>
<gene>
    <name evidence="1" type="ORF">ALGA_0253</name>
</gene>
<accession>A0A1Y1CE66</accession>